<dbReference type="AlphaFoldDB" id="A0A164ZEW2"/>
<reference evidence="2 3" key="1">
    <citation type="submission" date="2016-03" db="EMBL/GenBank/DDBJ databases">
        <title>EvidentialGene: Evidence-directed Construction of Genes on Genomes.</title>
        <authorList>
            <person name="Gilbert D.G."/>
            <person name="Choi J.-H."/>
            <person name="Mockaitis K."/>
            <person name="Colbourne J."/>
            <person name="Pfrender M."/>
        </authorList>
    </citation>
    <scope>NUCLEOTIDE SEQUENCE [LARGE SCALE GENOMIC DNA]</scope>
    <source>
        <strain evidence="2 3">Xinb3</strain>
        <tissue evidence="2">Complete organism</tissue>
    </source>
</reference>
<dbReference type="EMBL" id="LRGB01000725">
    <property type="protein sequence ID" value="KZS16278.1"/>
    <property type="molecule type" value="Genomic_DNA"/>
</dbReference>
<comment type="caution">
    <text evidence="2">The sequence shown here is derived from an EMBL/GenBank/DDBJ whole genome shotgun (WGS) entry which is preliminary data.</text>
</comment>
<organism evidence="2 3">
    <name type="scientific">Daphnia magna</name>
    <dbReference type="NCBI Taxonomy" id="35525"/>
    <lineage>
        <taxon>Eukaryota</taxon>
        <taxon>Metazoa</taxon>
        <taxon>Ecdysozoa</taxon>
        <taxon>Arthropoda</taxon>
        <taxon>Crustacea</taxon>
        <taxon>Branchiopoda</taxon>
        <taxon>Diplostraca</taxon>
        <taxon>Cladocera</taxon>
        <taxon>Anomopoda</taxon>
        <taxon>Daphniidae</taxon>
        <taxon>Daphnia</taxon>
    </lineage>
</organism>
<dbReference type="Proteomes" id="UP000076858">
    <property type="component" value="Unassembled WGS sequence"/>
</dbReference>
<protein>
    <submittedName>
        <fullName evidence="2">Uncharacterized protein</fullName>
    </submittedName>
</protein>
<accession>A0A164ZEW2</accession>
<keyword evidence="1" id="KW-0472">Membrane</keyword>
<evidence type="ECO:0000313" key="3">
    <source>
        <dbReference type="Proteomes" id="UP000076858"/>
    </source>
</evidence>
<keyword evidence="3" id="KW-1185">Reference proteome</keyword>
<feature type="transmembrane region" description="Helical" evidence="1">
    <location>
        <begin position="53"/>
        <end position="70"/>
    </location>
</feature>
<feature type="transmembrane region" description="Helical" evidence="1">
    <location>
        <begin position="21"/>
        <end position="41"/>
    </location>
</feature>
<proteinExistence type="predicted"/>
<gene>
    <name evidence="2" type="ORF">APZ42_017907</name>
</gene>
<keyword evidence="1" id="KW-1133">Transmembrane helix</keyword>
<evidence type="ECO:0000313" key="2">
    <source>
        <dbReference type="EMBL" id="KZS16278.1"/>
    </source>
</evidence>
<keyword evidence="1" id="KW-0812">Transmembrane</keyword>
<sequence length="71" mass="8469">MYSLPPIFTASGIRLFTCDSSLAFDSFSIFFFFFFFISRFWPLPPTPPPRFSLSFGFVRLLFNITFFYFIF</sequence>
<evidence type="ECO:0000256" key="1">
    <source>
        <dbReference type="SAM" id="Phobius"/>
    </source>
</evidence>
<name>A0A164ZEW2_9CRUS</name>